<dbReference type="Pfam" id="PF15375">
    <property type="entry name" value="FSAF1"/>
    <property type="match status" value="1"/>
</dbReference>
<protein>
    <submittedName>
        <fullName evidence="1">Uncharacterized protein</fullName>
    </submittedName>
</protein>
<evidence type="ECO:0000313" key="1">
    <source>
        <dbReference type="EMBL" id="KAL3276953.1"/>
    </source>
</evidence>
<name>A0ABD2NE89_9CUCU</name>
<reference evidence="1 2" key="1">
    <citation type="journal article" date="2021" name="BMC Biol.">
        <title>Horizontally acquired antibacterial genes associated with adaptive radiation of ladybird beetles.</title>
        <authorList>
            <person name="Li H.S."/>
            <person name="Tang X.F."/>
            <person name="Huang Y.H."/>
            <person name="Xu Z.Y."/>
            <person name="Chen M.L."/>
            <person name="Du X.Y."/>
            <person name="Qiu B.Y."/>
            <person name="Chen P.T."/>
            <person name="Zhang W."/>
            <person name="Slipinski A."/>
            <person name="Escalona H.E."/>
            <person name="Waterhouse R.M."/>
            <person name="Zwick A."/>
            <person name="Pang H."/>
        </authorList>
    </citation>
    <scope>NUCLEOTIDE SEQUENCE [LARGE SCALE GENOMIC DNA]</scope>
    <source>
        <strain evidence="1">SYSU2018</strain>
    </source>
</reference>
<dbReference type="Proteomes" id="UP001516400">
    <property type="component" value="Unassembled WGS sequence"/>
</dbReference>
<dbReference type="EMBL" id="JABFTP020000103">
    <property type="protein sequence ID" value="KAL3276953.1"/>
    <property type="molecule type" value="Genomic_DNA"/>
</dbReference>
<evidence type="ECO:0000313" key="2">
    <source>
        <dbReference type="Proteomes" id="UP001516400"/>
    </source>
</evidence>
<proteinExistence type="predicted"/>
<sequence>MVEEQSIIPTRASMLKGISKIEEVSFVSYKPKPKKIINDDNDNNLVIEKPAFVMKKAKNEIIKFGISQLEGQEKEMLKYRAKPPRKKCVNYKKLLKERKESNINEKSNVELQQIGKNTIGKSTAKTKFDKKRKKDLKLKDKGLLDVYGRLKVKVT</sequence>
<dbReference type="AlphaFoldDB" id="A0ABD2NE89"/>
<organism evidence="1 2">
    <name type="scientific">Cryptolaemus montrouzieri</name>
    <dbReference type="NCBI Taxonomy" id="559131"/>
    <lineage>
        <taxon>Eukaryota</taxon>
        <taxon>Metazoa</taxon>
        <taxon>Ecdysozoa</taxon>
        <taxon>Arthropoda</taxon>
        <taxon>Hexapoda</taxon>
        <taxon>Insecta</taxon>
        <taxon>Pterygota</taxon>
        <taxon>Neoptera</taxon>
        <taxon>Endopterygota</taxon>
        <taxon>Coleoptera</taxon>
        <taxon>Polyphaga</taxon>
        <taxon>Cucujiformia</taxon>
        <taxon>Coccinelloidea</taxon>
        <taxon>Coccinellidae</taxon>
        <taxon>Scymninae</taxon>
        <taxon>Scymnini</taxon>
        <taxon>Cryptolaemus</taxon>
    </lineage>
</organism>
<dbReference type="InterPro" id="IPR027973">
    <property type="entry name" value="FSAF1-like"/>
</dbReference>
<accession>A0ABD2NE89</accession>
<comment type="caution">
    <text evidence="1">The sequence shown here is derived from an EMBL/GenBank/DDBJ whole genome shotgun (WGS) entry which is preliminary data.</text>
</comment>
<keyword evidence="2" id="KW-1185">Reference proteome</keyword>
<gene>
    <name evidence="1" type="ORF">HHI36_012318</name>
</gene>